<organism evidence="1 2">
    <name type="scientific">Rhodococcus erythropolis</name>
    <name type="common">Arthrobacter picolinophilus</name>
    <dbReference type="NCBI Taxonomy" id="1833"/>
    <lineage>
        <taxon>Bacteria</taxon>
        <taxon>Bacillati</taxon>
        <taxon>Actinomycetota</taxon>
        <taxon>Actinomycetes</taxon>
        <taxon>Mycobacteriales</taxon>
        <taxon>Nocardiaceae</taxon>
        <taxon>Rhodococcus</taxon>
        <taxon>Rhodococcus erythropolis group</taxon>
    </lineage>
</organism>
<protein>
    <submittedName>
        <fullName evidence="1">Uncharacterized protein</fullName>
    </submittedName>
</protein>
<dbReference type="AlphaFoldDB" id="A0A5N5ELL9"/>
<evidence type="ECO:0000313" key="1">
    <source>
        <dbReference type="EMBL" id="KAB2587214.1"/>
    </source>
</evidence>
<reference evidence="1 2" key="1">
    <citation type="journal article" date="2017" name="Poromechanics V (2013)">
        <title>Genomic Characterization of the Arsenic-Tolerant Actinobacterium, &lt;i&gt;Rhodococcus erythropolis&lt;/i&gt; S43.</title>
        <authorList>
            <person name="Retamal-Morales G."/>
            <person name="Mehnert M."/>
            <person name="Schwabe R."/>
            <person name="Tischler D."/>
            <person name="Schloemann M."/>
            <person name="Levican G.J."/>
        </authorList>
    </citation>
    <scope>NUCLEOTIDE SEQUENCE [LARGE SCALE GENOMIC DNA]</scope>
    <source>
        <strain evidence="1 2">S43</strain>
    </source>
</reference>
<dbReference type="EMBL" id="MRBO01000032">
    <property type="protein sequence ID" value="KAB2587214.1"/>
    <property type="molecule type" value="Genomic_DNA"/>
</dbReference>
<proteinExistence type="predicted"/>
<comment type="caution">
    <text evidence="1">The sequence shown here is derived from an EMBL/GenBank/DDBJ whole genome shotgun (WGS) entry which is preliminary data.</text>
</comment>
<dbReference type="RefSeq" id="WP_046378274.1">
    <property type="nucleotide sequence ID" value="NZ_CP011295.1"/>
</dbReference>
<dbReference type="Proteomes" id="UP000325576">
    <property type="component" value="Unassembled WGS sequence"/>
</dbReference>
<gene>
    <name evidence="1" type="ORF">BS297_01275</name>
</gene>
<dbReference type="KEGG" id="reb:XU06_09660"/>
<evidence type="ECO:0000313" key="2">
    <source>
        <dbReference type="Proteomes" id="UP000325576"/>
    </source>
</evidence>
<sequence>MSGRFTAGVFIVVVSVVAVALVWTGVRDYESFTPPVATAVDRADCLAPDITAALVAPEARDSSIALRPEGSGYPPPDFSPVAVVRCERGEASDGGLTIDAVRLEGDIDAVDDAFREQSRRFPPNVQADCAYRFASPAGLWLVDEAGAAIRPTWPTAPCGLQEQPFAALNRLHEIRREQHLVDGVSAEDAGVCPDSIGQPFATTTEADMNRMTEHEDTHARPLTETALATPISDVGRLRVCRYSTELSLPESRIRLSRQQSTDLMEAVSTAPPAGPCDLIAQRIASIDVLRPDASGGTRIAVELDGCQRVNLLGQRQLPPAVIALLLR</sequence>
<name>A0A5N5ELL9_RHOER</name>
<accession>A0A5N5ELL9</accession>